<reference evidence="1 2" key="1">
    <citation type="journal article" date="2019" name="bioRxiv">
        <title>Bacteria contribute to plant secondary compound degradation in a generalist herbivore system.</title>
        <authorList>
            <person name="Francoeur C.B."/>
            <person name="Khadempour L."/>
            <person name="Moreira-Soto R.D."/>
            <person name="Gotting K."/>
            <person name="Book A.J."/>
            <person name="Pinto-Tomas A.A."/>
            <person name="Keefover-Ring K."/>
            <person name="Currie C.R."/>
        </authorList>
    </citation>
    <scope>NUCLEOTIDE SEQUENCE [LARGE SCALE GENOMIC DNA]</scope>
    <source>
        <strain evidence="1 2">Acro-805</strain>
    </source>
</reference>
<evidence type="ECO:0000313" key="1">
    <source>
        <dbReference type="EMBL" id="NIE98500.1"/>
    </source>
</evidence>
<evidence type="ECO:0000313" key="2">
    <source>
        <dbReference type="Proteomes" id="UP000780690"/>
    </source>
</evidence>
<name>A0ABX0QQ16_9GAMM</name>
<accession>A0ABX0QQ16</accession>
<sequence length="155" mass="17514">MLDKIRFHGFDVAKSSLTINDFNSEGGRYKINFSAHEVSPQTDEDGSWLFIEVTPEVVGYSNADAGADDEANKLDDSAEESEAFIANASLILTFQCDMDDELSEDFYNQNQWYFDNYVYICTKITFEKLFANSVLDTISLPWSPRFRPTNAGASE</sequence>
<protein>
    <submittedName>
        <fullName evidence="1">Uncharacterized protein</fullName>
    </submittedName>
</protein>
<proteinExistence type="predicted"/>
<dbReference type="Proteomes" id="UP000780690">
    <property type="component" value="Unassembled WGS sequence"/>
</dbReference>
<organism evidence="1 2">
    <name type="scientific">Candidatus Pantoea formicae</name>
    <dbReference type="NCBI Taxonomy" id="2608355"/>
    <lineage>
        <taxon>Bacteria</taxon>
        <taxon>Pseudomonadati</taxon>
        <taxon>Pseudomonadota</taxon>
        <taxon>Gammaproteobacteria</taxon>
        <taxon>Enterobacterales</taxon>
        <taxon>Erwiniaceae</taxon>
        <taxon>Pantoea</taxon>
    </lineage>
</organism>
<comment type="caution">
    <text evidence="1">The sequence shown here is derived from an EMBL/GenBank/DDBJ whole genome shotgun (WGS) entry which is preliminary data.</text>
</comment>
<gene>
    <name evidence="1" type="ORF">F3J38_00230</name>
</gene>
<dbReference type="EMBL" id="VWXD01000001">
    <property type="protein sequence ID" value="NIE98500.1"/>
    <property type="molecule type" value="Genomic_DNA"/>
</dbReference>
<keyword evidence="2" id="KW-1185">Reference proteome</keyword>
<dbReference type="RefSeq" id="WP_167133937.1">
    <property type="nucleotide sequence ID" value="NZ_VWXD01000001.1"/>
</dbReference>